<evidence type="ECO:0000313" key="4">
    <source>
        <dbReference type="EMBL" id="CAE6202693.1"/>
    </source>
</evidence>
<dbReference type="Pfam" id="PF20160">
    <property type="entry name" value="C-JID"/>
    <property type="match status" value="1"/>
</dbReference>
<accession>A0A8S2AW50</accession>
<evidence type="ECO:0000256" key="1">
    <source>
        <dbReference type="ARBA" id="ARBA00022614"/>
    </source>
</evidence>
<keyword evidence="5" id="KW-1185">Reference proteome</keyword>
<dbReference type="InterPro" id="IPR045344">
    <property type="entry name" value="C-JID"/>
</dbReference>
<sequence length="302" mass="34313">MEEVHPSIVERLPRLEWLRLGGRNVKRITHVPESVRHLDLSNSGIESIPDCVTGLPQLESLFVYKCRQLVSLQGLPPSLKYINASNCGSLERVCFSFNDLIRHLMFRNCFNLDEGARRVILQQRGYNNVWLPGREVPAEFTHKAKGNSIIIPVVLDRAGNFSAFSGFKACLVLPPTKKYALLVITCRIRSKAGVIITELKWNSVNYFQYQTTHLFICGGKLVRETPKVDVTAREIMFEFSCRDNHKILECGVRILSEEEESSSGNKVGYFETGGSSTDHYTDGEEGYEPKAVQFLKFDQRQH</sequence>
<dbReference type="AlphaFoldDB" id="A0A8S2AW50"/>
<organism evidence="4 5">
    <name type="scientific">Arabidopsis arenosa</name>
    <name type="common">Sand rock-cress</name>
    <name type="synonym">Cardaminopsis arenosa</name>
    <dbReference type="NCBI Taxonomy" id="38785"/>
    <lineage>
        <taxon>Eukaryota</taxon>
        <taxon>Viridiplantae</taxon>
        <taxon>Streptophyta</taxon>
        <taxon>Embryophyta</taxon>
        <taxon>Tracheophyta</taxon>
        <taxon>Spermatophyta</taxon>
        <taxon>Magnoliopsida</taxon>
        <taxon>eudicotyledons</taxon>
        <taxon>Gunneridae</taxon>
        <taxon>Pentapetalae</taxon>
        <taxon>rosids</taxon>
        <taxon>malvids</taxon>
        <taxon>Brassicales</taxon>
        <taxon>Brassicaceae</taxon>
        <taxon>Camelineae</taxon>
        <taxon>Arabidopsis</taxon>
    </lineage>
</organism>
<dbReference type="Proteomes" id="UP000682877">
    <property type="component" value="Chromosome 7"/>
</dbReference>
<feature type="domain" description="C-JID" evidence="3">
    <location>
        <begin position="131"/>
        <end position="259"/>
    </location>
</feature>
<dbReference type="InterPro" id="IPR032675">
    <property type="entry name" value="LRR_dom_sf"/>
</dbReference>
<evidence type="ECO:0000313" key="5">
    <source>
        <dbReference type="Proteomes" id="UP000682877"/>
    </source>
</evidence>
<evidence type="ECO:0000256" key="2">
    <source>
        <dbReference type="ARBA" id="ARBA00022737"/>
    </source>
</evidence>
<dbReference type="SUPFAM" id="SSF52058">
    <property type="entry name" value="L domain-like"/>
    <property type="match status" value="1"/>
</dbReference>
<keyword evidence="1" id="KW-0433">Leucine-rich repeat</keyword>
<gene>
    <name evidence="4" type="ORF">AARE701A_LOCUS19925</name>
</gene>
<name>A0A8S2AW50_ARAAE</name>
<reference evidence="4" key="1">
    <citation type="submission" date="2021-01" db="EMBL/GenBank/DDBJ databases">
        <authorList>
            <person name="Bezrukov I."/>
        </authorList>
    </citation>
    <scope>NUCLEOTIDE SEQUENCE</scope>
</reference>
<dbReference type="EMBL" id="LR999457">
    <property type="protein sequence ID" value="CAE6202693.1"/>
    <property type="molecule type" value="Genomic_DNA"/>
</dbReference>
<dbReference type="Gene3D" id="3.80.10.10">
    <property type="entry name" value="Ribonuclease Inhibitor"/>
    <property type="match status" value="1"/>
</dbReference>
<proteinExistence type="predicted"/>
<protein>
    <recommendedName>
        <fullName evidence="3">C-JID domain-containing protein</fullName>
    </recommendedName>
</protein>
<evidence type="ECO:0000259" key="3">
    <source>
        <dbReference type="Pfam" id="PF20160"/>
    </source>
</evidence>
<keyword evidence="2" id="KW-0677">Repeat</keyword>